<proteinExistence type="predicted"/>
<sequence>MTRVYTSIHVNIHIASFDSGKPPFCPNIISPLPSLSLTSASLAAKKTMNGGGGDARVSIPNHLRKVIQEIKKTLGFKHTDEFIYTTLNDCDMDPNEAGRRLKMIHDIREIAGKHSVEDVYIMLKDCNMDPNEAAQRLLYIDTFHEVKKKHDRRKTISSDTSEEYKRTRGNQWQGAKGGRGTFYSSKVFDDVGGGRTLSSGKENGVANPETVLKVTMPLHSGKENSAALVANSAANVNSTLPISNGSCSHKLAPELSSGVSSSTSDPVVVPVEKPHYTCAVGTIKCEITKRSGSSKSNAKLPAGIESSADQVVAGVAEDADCDNTSQPQSNVVEKNQMSDVLQPLSVSTNKGSLVVNPNQDNQPSQLLNESPKVIASEHMNVSINNAQLVPGEESEFKQSGPKLDMMLDKLTLSSHQPVIFPDHFEVPENFRSQFTFGSLDATPDDCRPLSKTESTQQNEEVVTEPSPSNQNVATTAQEGEVQDHPLPHVSEHALPSKDNISSDPAIKHEQTKLEANPPIGGFQNPVLQTTRDYPFGFMPHLVGPHFVQLDVPELQSGSSLVASASGPTPVAQSTTAGQSSMALSPPLFPYFRQPYPNYIPYNPYFPHMYLPQNAHLLNHGVFPQQPPTGNIYMHAAAAGVKFPVSSQYKQGSNAGSLTHLGVPSGYGSYGSSVGYGASVTPGGSANEDLTTTQTKDNDLHSAVQQGEEDPQVWAPAAGRDIPNLLPNYFYNFPQPQHMAFSPLQAGIYHSSPPMTAQTTVQPLVYPPQSTGGTVEPMVSPPPTSYQQPQGNWNTALLNRETS</sequence>
<gene>
    <name evidence="1" type="ORF">L6452_00228</name>
</gene>
<name>A0ACB9FEA6_ARCLA</name>
<protein>
    <submittedName>
        <fullName evidence="1">Uncharacterized protein</fullName>
    </submittedName>
</protein>
<reference evidence="2" key="1">
    <citation type="journal article" date="2022" name="Mol. Ecol. Resour.">
        <title>The genomes of chicory, endive, great burdock and yacon provide insights into Asteraceae palaeo-polyploidization history and plant inulin production.</title>
        <authorList>
            <person name="Fan W."/>
            <person name="Wang S."/>
            <person name="Wang H."/>
            <person name="Wang A."/>
            <person name="Jiang F."/>
            <person name="Liu H."/>
            <person name="Zhao H."/>
            <person name="Xu D."/>
            <person name="Zhang Y."/>
        </authorList>
    </citation>
    <scope>NUCLEOTIDE SEQUENCE [LARGE SCALE GENOMIC DNA]</scope>
    <source>
        <strain evidence="2">cv. Niubang</strain>
    </source>
</reference>
<organism evidence="1 2">
    <name type="scientific">Arctium lappa</name>
    <name type="common">Greater burdock</name>
    <name type="synonym">Lappa major</name>
    <dbReference type="NCBI Taxonomy" id="4217"/>
    <lineage>
        <taxon>Eukaryota</taxon>
        <taxon>Viridiplantae</taxon>
        <taxon>Streptophyta</taxon>
        <taxon>Embryophyta</taxon>
        <taxon>Tracheophyta</taxon>
        <taxon>Spermatophyta</taxon>
        <taxon>Magnoliopsida</taxon>
        <taxon>eudicotyledons</taxon>
        <taxon>Gunneridae</taxon>
        <taxon>Pentapetalae</taxon>
        <taxon>asterids</taxon>
        <taxon>campanulids</taxon>
        <taxon>Asterales</taxon>
        <taxon>Asteraceae</taxon>
        <taxon>Carduoideae</taxon>
        <taxon>Cardueae</taxon>
        <taxon>Arctiinae</taxon>
        <taxon>Arctium</taxon>
    </lineage>
</organism>
<dbReference type="EMBL" id="CM042047">
    <property type="protein sequence ID" value="KAI3769128.1"/>
    <property type="molecule type" value="Genomic_DNA"/>
</dbReference>
<evidence type="ECO:0000313" key="2">
    <source>
        <dbReference type="Proteomes" id="UP001055879"/>
    </source>
</evidence>
<dbReference type="Proteomes" id="UP001055879">
    <property type="component" value="Linkage Group LG01"/>
</dbReference>
<reference evidence="1 2" key="2">
    <citation type="journal article" date="2022" name="Mol. Ecol. Resour.">
        <title>The genomes of chicory, endive, great burdock and yacon provide insights into Asteraceae paleo-polyploidization history and plant inulin production.</title>
        <authorList>
            <person name="Fan W."/>
            <person name="Wang S."/>
            <person name="Wang H."/>
            <person name="Wang A."/>
            <person name="Jiang F."/>
            <person name="Liu H."/>
            <person name="Zhao H."/>
            <person name="Xu D."/>
            <person name="Zhang Y."/>
        </authorList>
    </citation>
    <scope>NUCLEOTIDE SEQUENCE [LARGE SCALE GENOMIC DNA]</scope>
    <source>
        <strain evidence="2">cv. Niubang</strain>
    </source>
</reference>
<comment type="caution">
    <text evidence="1">The sequence shown here is derived from an EMBL/GenBank/DDBJ whole genome shotgun (WGS) entry which is preliminary data.</text>
</comment>
<evidence type="ECO:0000313" key="1">
    <source>
        <dbReference type="EMBL" id="KAI3769128.1"/>
    </source>
</evidence>
<keyword evidence="2" id="KW-1185">Reference proteome</keyword>
<accession>A0ACB9FEA6</accession>